<evidence type="ECO:0000256" key="2">
    <source>
        <dbReference type="ARBA" id="ARBA00012438"/>
    </source>
</evidence>
<accession>A0ABN1JJS3</accession>
<dbReference type="InterPro" id="IPR004358">
    <property type="entry name" value="Sig_transdc_His_kin-like_C"/>
</dbReference>
<dbReference type="Pfam" id="PF00072">
    <property type="entry name" value="Response_reg"/>
    <property type="match status" value="1"/>
</dbReference>
<dbReference type="SUPFAM" id="SSF55874">
    <property type="entry name" value="ATPase domain of HSP90 chaperone/DNA topoisomerase II/histidine kinase"/>
    <property type="match status" value="1"/>
</dbReference>
<evidence type="ECO:0000256" key="7">
    <source>
        <dbReference type="ARBA" id="ARBA00022840"/>
    </source>
</evidence>
<dbReference type="RefSeq" id="WP_231011664.1">
    <property type="nucleotide sequence ID" value="NZ_BAAAEW010000003.1"/>
</dbReference>
<evidence type="ECO:0000256" key="4">
    <source>
        <dbReference type="ARBA" id="ARBA00022679"/>
    </source>
</evidence>
<reference evidence="12 13" key="1">
    <citation type="journal article" date="2019" name="Int. J. Syst. Evol. Microbiol.">
        <title>The Global Catalogue of Microorganisms (GCM) 10K type strain sequencing project: providing services to taxonomists for standard genome sequencing and annotation.</title>
        <authorList>
            <consortium name="The Broad Institute Genomics Platform"/>
            <consortium name="The Broad Institute Genome Sequencing Center for Infectious Disease"/>
            <person name="Wu L."/>
            <person name="Ma J."/>
        </authorList>
    </citation>
    <scope>NUCLEOTIDE SEQUENCE [LARGE SCALE GENOMIC DNA]</scope>
    <source>
        <strain evidence="12 13">JCM 15503</strain>
    </source>
</reference>
<dbReference type="InterPro" id="IPR036890">
    <property type="entry name" value="HATPase_C_sf"/>
</dbReference>
<dbReference type="SMART" id="SM00448">
    <property type="entry name" value="REC"/>
    <property type="match status" value="1"/>
</dbReference>
<sequence length="734" mass="79123">MSIRTRLLLLVFAVWLPAVIGFGLLARTTYQREEDSARMNVQNIGQSLNFVAERELDKRAVMARTLAGSSALHDGDLRRFREEAAVAVEGSGNWAFLVDRERVLLNTLLPELDLTPRPRPPGAHFVTGEPEVFFAQQAPLLKKPVLGVFAAQRGVQPPQYNVGVSFEPSVMQAILDEHRYPEGSVASIIDQDQHVIARSRDPEKWLGRQATGDIQRRAQAGEDGFAESTTLDGVPSLSYLSKPSRYRWAVIIALPRTALTRAAQRVTLQAMAASGLLLLIGLGMAMYGARRISAPVLALREAASQLGEDAVPPRLSTGVSEADQVSAALHEAGLRSHEATRTLEQRVAEAVQQAGEAQARLLDGQKHEAIGRLTGGLAHDFNNLLQTIQMALQVMDRQVGEGSQRRVLQSALRATAKAAALVRQMLTFGRRQALQPQSVDLGDFVLKTQELTSKAVGARVQLSAHIEPRLPALFVDPTQLELALLNLVFNARDAMPDGGHITLTGRLAEPAETAGLQTGQRYLCIEVADDGPGMDAETQAKAFEPYFTTKPVGTGSGLGLPQVLALARQSGGDARLQSKPGEGTRVSLYLPASEQRAEAPAASAGAPQPSRQLRLLMVEDDPLVASVVLPALQGEGHKVTLCNSADEALQRLLQGQPFDVLFTDVVMPGRMSGLDLVAWCREHLPALPTVVATGYSAQAPDTHAQLLRKPYAIDTLLSALQQAADDKKTPPAAE</sequence>
<dbReference type="InterPro" id="IPR003661">
    <property type="entry name" value="HisK_dim/P_dom"/>
</dbReference>
<evidence type="ECO:0000256" key="5">
    <source>
        <dbReference type="ARBA" id="ARBA00022741"/>
    </source>
</evidence>
<dbReference type="InterPro" id="IPR005467">
    <property type="entry name" value="His_kinase_dom"/>
</dbReference>
<dbReference type="Pfam" id="PF00512">
    <property type="entry name" value="HisKA"/>
    <property type="match status" value="1"/>
</dbReference>
<dbReference type="InterPro" id="IPR036097">
    <property type="entry name" value="HisK_dim/P_sf"/>
</dbReference>
<dbReference type="PROSITE" id="PS50110">
    <property type="entry name" value="RESPONSE_REGULATORY"/>
    <property type="match status" value="1"/>
</dbReference>
<organism evidence="12 13">
    <name type="scientific">Ideonella azotifigens</name>
    <dbReference type="NCBI Taxonomy" id="513160"/>
    <lineage>
        <taxon>Bacteria</taxon>
        <taxon>Pseudomonadati</taxon>
        <taxon>Pseudomonadota</taxon>
        <taxon>Betaproteobacteria</taxon>
        <taxon>Burkholderiales</taxon>
        <taxon>Sphaerotilaceae</taxon>
        <taxon>Ideonella</taxon>
    </lineage>
</organism>
<dbReference type="Gene3D" id="1.10.287.130">
    <property type="match status" value="1"/>
</dbReference>
<keyword evidence="8" id="KW-0902">Two-component regulatory system</keyword>
<keyword evidence="6" id="KW-0418">Kinase</keyword>
<evidence type="ECO:0000256" key="3">
    <source>
        <dbReference type="ARBA" id="ARBA00022553"/>
    </source>
</evidence>
<evidence type="ECO:0000259" key="11">
    <source>
        <dbReference type="PROSITE" id="PS50110"/>
    </source>
</evidence>
<dbReference type="SMART" id="SM00387">
    <property type="entry name" value="HATPase_c"/>
    <property type="match status" value="1"/>
</dbReference>
<evidence type="ECO:0000313" key="13">
    <source>
        <dbReference type="Proteomes" id="UP001500279"/>
    </source>
</evidence>
<keyword evidence="3 9" id="KW-0597">Phosphoprotein</keyword>
<dbReference type="CDD" id="cd00156">
    <property type="entry name" value="REC"/>
    <property type="match status" value="1"/>
</dbReference>
<keyword evidence="7" id="KW-0067">ATP-binding</keyword>
<dbReference type="InterPro" id="IPR003594">
    <property type="entry name" value="HATPase_dom"/>
</dbReference>
<evidence type="ECO:0000313" key="12">
    <source>
        <dbReference type="EMBL" id="GAA0741321.1"/>
    </source>
</evidence>
<dbReference type="PANTHER" id="PTHR43065">
    <property type="entry name" value="SENSOR HISTIDINE KINASE"/>
    <property type="match status" value="1"/>
</dbReference>
<feature type="domain" description="Histidine kinase" evidence="10">
    <location>
        <begin position="376"/>
        <end position="594"/>
    </location>
</feature>
<dbReference type="CDD" id="cd18774">
    <property type="entry name" value="PDC2_HK_sensor"/>
    <property type="match status" value="1"/>
</dbReference>
<dbReference type="InterPro" id="IPR011006">
    <property type="entry name" value="CheY-like_superfamily"/>
</dbReference>
<proteinExistence type="predicted"/>
<evidence type="ECO:0000256" key="8">
    <source>
        <dbReference type="ARBA" id="ARBA00023012"/>
    </source>
</evidence>
<protein>
    <recommendedName>
        <fullName evidence="2">histidine kinase</fullName>
        <ecNumber evidence="2">2.7.13.3</ecNumber>
    </recommendedName>
</protein>
<dbReference type="Gene3D" id="3.40.50.2300">
    <property type="match status" value="1"/>
</dbReference>
<feature type="modified residue" description="4-aspartylphosphate" evidence="9">
    <location>
        <position position="664"/>
    </location>
</feature>
<dbReference type="CDD" id="cd00082">
    <property type="entry name" value="HisKA"/>
    <property type="match status" value="1"/>
</dbReference>
<evidence type="ECO:0000256" key="9">
    <source>
        <dbReference type="PROSITE-ProRule" id="PRU00169"/>
    </source>
</evidence>
<dbReference type="Pfam" id="PF02518">
    <property type="entry name" value="HATPase_c"/>
    <property type="match status" value="1"/>
</dbReference>
<name>A0ABN1JJS3_9BURK</name>
<dbReference type="PROSITE" id="PS50109">
    <property type="entry name" value="HIS_KIN"/>
    <property type="match status" value="1"/>
</dbReference>
<comment type="catalytic activity">
    <reaction evidence="1">
        <text>ATP + protein L-histidine = ADP + protein N-phospho-L-histidine.</text>
        <dbReference type="EC" id="2.7.13.3"/>
    </reaction>
</comment>
<gene>
    <name evidence="12" type="ORF">GCM10009107_03780</name>
</gene>
<keyword evidence="13" id="KW-1185">Reference proteome</keyword>
<dbReference type="InterPro" id="IPR001789">
    <property type="entry name" value="Sig_transdc_resp-reg_receiver"/>
</dbReference>
<feature type="domain" description="Response regulatory" evidence="11">
    <location>
        <begin position="614"/>
        <end position="724"/>
    </location>
</feature>
<dbReference type="EMBL" id="BAAAEW010000003">
    <property type="protein sequence ID" value="GAA0741321.1"/>
    <property type="molecule type" value="Genomic_DNA"/>
</dbReference>
<dbReference type="SUPFAM" id="SSF52172">
    <property type="entry name" value="CheY-like"/>
    <property type="match status" value="1"/>
</dbReference>
<dbReference type="EC" id="2.7.13.3" evidence="2"/>
<dbReference type="SMART" id="SM00388">
    <property type="entry name" value="HisKA"/>
    <property type="match status" value="1"/>
</dbReference>
<dbReference type="PANTHER" id="PTHR43065:SF46">
    <property type="entry name" value="C4-DICARBOXYLATE TRANSPORT SENSOR PROTEIN DCTB"/>
    <property type="match status" value="1"/>
</dbReference>
<keyword evidence="5" id="KW-0547">Nucleotide-binding</keyword>
<keyword evidence="4" id="KW-0808">Transferase</keyword>
<evidence type="ECO:0000256" key="6">
    <source>
        <dbReference type="ARBA" id="ARBA00022777"/>
    </source>
</evidence>
<dbReference type="Proteomes" id="UP001500279">
    <property type="component" value="Unassembled WGS sequence"/>
</dbReference>
<comment type="caution">
    <text evidence="12">The sequence shown here is derived from an EMBL/GenBank/DDBJ whole genome shotgun (WGS) entry which is preliminary data.</text>
</comment>
<dbReference type="PRINTS" id="PR00344">
    <property type="entry name" value="BCTRLSENSOR"/>
</dbReference>
<evidence type="ECO:0000259" key="10">
    <source>
        <dbReference type="PROSITE" id="PS50109"/>
    </source>
</evidence>
<dbReference type="Gene3D" id="3.30.565.10">
    <property type="entry name" value="Histidine kinase-like ATPase, C-terminal domain"/>
    <property type="match status" value="1"/>
</dbReference>
<evidence type="ECO:0000256" key="1">
    <source>
        <dbReference type="ARBA" id="ARBA00000085"/>
    </source>
</evidence>
<dbReference type="SUPFAM" id="SSF47384">
    <property type="entry name" value="Homodimeric domain of signal transducing histidine kinase"/>
    <property type="match status" value="1"/>
</dbReference>